<evidence type="ECO:0000256" key="4">
    <source>
        <dbReference type="ARBA" id="ARBA00004496"/>
    </source>
</evidence>
<dbReference type="PANTHER" id="PTHR10954">
    <property type="entry name" value="RIBONUCLEASE H2 SUBUNIT A"/>
    <property type="match status" value="1"/>
</dbReference>
<evidence type="ECO:0000313" key="18">
    <source>
        <dbReference type="Proteomes" id="UP000682134"/>
    </source>
</evidence>
<dbReference type="InterPro" id="IPR036397">
    <property type="entry name" value="RNaseH_sf"/>
</dbReference>
<feature type="domain" description="RNase H type-2" evidence="16">
    <location>
        <begin position="95"/>
        <end position="312"/>
    </location>
</feature>
<keyword evidence="8 14" id="KW-0963">Cytoplasm</keyword>
<evidence type="ECO:0000256" key="9">
    <source>
        <dbReference type="ARBA" id="ARBA00022722"/>
    </source>
</evidence>
<comment type="subcellular location">
    <subcellularLocation>
        <location evidence="4 14">Cytoplasm</location>
    </subcellularLocation>
</comment>
<dbReference type="GO" id="GO:0006298">
    <property type="term" value="P:mismatch repair"/>
    <property type="evidence" value="ECO:0007669"/>
    <property type="project" value="TreeGrafter"/>
</dbReference>
<evidence type="ECO:0000256" key="12">
    <source>
        <dbReference type="ARBA" id="ARBA00022801"/>
    </source>
</evidence>
<dbReference type="Pfam" id="PF11858">
    <property type="entry name" value="DUF3378"/>
    <property type="match status" value="1"/>
</dbReference>
<keyword evidence="9 14" id="KW-0540">Nuclease</keyword>
<comment type="cofactor">
    <cofactor evidence="2">
        <name>Mg(2+)</name>
        <dbReference type="ChEBI" id="CHEBI:18420"/>
    </cofactor>
</comment>
<dbReference type="HAMAP" id="MF_00053">
    <property type="entry name" value="RNase_HIII"/>
    <property type="match status" value="1"/>
</dbReference>
<comment type="similarity">
    <text evidence="5 14">Belongs to the RNase HII family. RnhC subfamily.</text>
</comment>
<dbReference type="AlphaFoldDB" id="A0A940NEG8"/>
<dbReference type="PANTHER" id="PTHR10954:SF23">
    <property type="entry name" value="RIBONUCLEASE"/>
    <property type="match status" value="1"/>
</dbReference>
<keyword evidence="11 14" id="KW-0255">Endonuclease</keyword>
<name>A0A940NEG8_9BACI</name>
<dbReference type="GO" id="GO:0032299">
    <property type="term" value="C:ribonuclease H2 complex"/>
    <property type="evidence" value="ECO:0007669"/>
    <property type="project" value="TreeGrafter"/>
</dbReference>
<evidence type="ECO:0000256" key="7">
    <source>
        <dbReference type="ARBA" id="ARBA00021407"/>
    </source>
</evidence>
<dbReference type="GO" id="GO:0043137">
    <property type="term" value="P:DNA replication, removal of RNA primer"/>
    <property type="evidence" value="ECO:0007669"/>
    <property type="project" value="TreeGrafter"/>
</dbReference>
<evidence type="ECO:0000256" key="6">
    <source>
        <dbReference type="ARBA" id="ARBA00012180"/>
    </source>
</evidence>
<keyword evidence="12 14" id="KW-0378">Hydrolase</keyword>
<evidence type="ECO:0000256" key="10">
    <source>
        <dbReference type="ARBA" id="ARBA00022723"/>
    </source>
</evidence>
<dbReference type="GO" id="GO:0004523">
    <property type="term" value="F:RNA-DNA hybrid ribonuclease activity"/>
    <property type="evidence" value="ECO:0007669"/>
    <property type="project" value="UniProtKB-UniRule"/>
</dbReference>
<dbReference type="SUPFAM" id="SSF53098">
    <property type="entry name" value="Ribonuclease H-like"/>
    <property type="match status" value="1"/>
</dbReference>
<dbReference type="PROSITE" id="PS51975">
    <property type="entry name" value="RNASE_H_2"/>
    <property type="match status" value="1"/>
</dbReference>
<dbReference type="InterPro" id="IPR012337">
    <property type="entry name" value="RNaseH-like_sf"/>
</dbReference>
<organism evidence="17 18">
    <name type="scientific">Gottfriedia endophytica</name>
    <dbReference type="NCBI Taxonomy" id="2820819"/>
    <lineage>
        <taxon>Bacteria</taxon>
        <taxon>Bacillati</taxon>
        <taxon>Bacillota</taxon>
        <taxon>Bacilli</taxon>
        <taxon>Bacillales</taxon>
        <taxon>Bacillaceae</taxon>
        <taxon>Gottfriedia</taxon>
    </lineage>
</organism>
<dbReference type="Pfam" id="PF01351">
    <property type="entry name" value="RNase_HII"/>
    <property type="match status" value="1"/>
</dbReference>
<dbReference type="PIRSF" id="PIRSF037748">
    <property type="entry name" value="RnhC"/>
    <property type="match status" value="1"/>
</dbReference>
<comment type="catalytic activity">
    <reaction evidence="1 14 15">
        <text>Endonucleolytic cleavage to 5'-phosphomonoester.</text>
        <dbReference type="EC" id="3.1.26.4"/>
    </reaction>
</comment>
<evidence type="ECO:0000256" key="15">
    <source>
        <dbReference type="PROSITE-ProRule" id="PRU01319"/>
    </source>
</evidence>
<dbReference type="InterPro" id="IPR012295">
    <property type="entry name" value="TBP_dom_sf"/>
</dbReference>
<feature type="binding site" evidence="14 15">
    <location>
        <position position="102"/>
    </location>
    <ligand>
        <name>a divalent metal cation</name>
        <dbReference type="ChEBI" id="CHEBI:60240"/>
    </ligand>
</feature>
<feature type="binding site" evidence="14 15">
    <location>
        <position position="101"/>
    </location>
    <ligand>
        <name>a divalent metal cation</name>
        <dbReference type="ChEBI" id="CHEBI:60240"/>
    </ligand>
</feature>
<evidence type="ECO:0000256" key="3">
    <source>
        <dbReference type="ARBA" id="ARBA00004065"/>
    </source>
</evidence>
<evidence type="ECO:0000256" key="8">
    <source>
        <dbReference type="ARBA" id="ARBA00022490"/>
    </source>
</evidence>
<dbReference type="GO" id="GO:0005737">
    <property type="term" value="C:cytoplasm"/>
    <property type="evidence" value="ECO:0007669"/>
    <property type="project" value="UniProtKB-SubCell"/>
</dbReference>
<dbReference type="GO" id="GO:0000287">
    <property type="term" value="F:magnesium ion binding"/>
    <property type="evidence" value="ECO:0007669"/>
    <property type="project" value="UniProtKB-UniRule"/>
</dbReference>
<evidence type="ECO:0000256" key="14">
    <source>
        <dbReference type="HAMAP-Rule" id="MF_00053"/>
    </source>
</evidence>
<accession>A0A940NEG8</accession>
<evidence type="ECO:0000256" key="1">
    <source>
        <dbReference type="ARBA" id="ARBA00000077"/>
    </source>
</evidence>
<comment type="function">
    <text evidence="3 14">Endonuclease that specifically degrades the RNA of RNA-DNA hybrids.</text>
</comment>
<dbReference type="EMBL" id="JAGIYQ010000001">
    <property type="protein sequence ID" value="MBP0723999.1"/>
    <property type="molecule type" value="Genomic_DNA"/>
</dbReference>
<keyword evidence="10 14" id="KW-0479">Metal-binding</keyword>
<dbReference type="CDD" id="cd06590">
    <property type="entry name" value="RNase_HII_bacteria_HIII_like"/>
    <property type="match status" value="1"/>
</dbReference>
<dbReference type="Gene3D" id="3.30.310.10">
    <property type="entry name" value="TATA-Binding Protein"/>
    <property type="match status" value="1"/>
</dbReference>
<dbReference type="CDD" id="cd14796">
    <property type="entry name" value="RNAse_HIII_N"/>
    <property type="match status" value="1"/>
</dbReference>
<dbReference type="InterPro" id="IPR001352">
    <property type="entry name" value="RNase_HII/HIII"/>
</dbReference>
<evidence type="ECO:0000256" key="2">
    <source>
        <dbReference type="ARBA" id="ARBA00001946"/>
    </source>
</evidence>
<dbReference type="EC" id="3.1.26.4" evidence="6 14"/>
<evidence type="ECO:0000256" key="5">
    <source>
        <dbReference type="ARBA" id="ARBA00008378"/>
    </source>
</evidence>
<dbReference type="Proteomes" id="UP000682134">
    <property type="component" value="Unassembled WGS sequence"/>
</dbReference>
<protein>
    <recommendedName>
        <fullName evidence="7 14">Ribonuclease HIII</fullName>
        <shortName evidence="14">RNase HIII</shortName>
        <ecNumber evidence="6 14">3.1.26.4</ecNumber>
    </recommendedName>
</protein>
<dbReference type="Gene3D" id="3.30.420.10">
    <property type="entry name" value="Ribonuclease H-like superfamily/Ribonuclease H"/>
    <property type="match status" value="1"/>
</dbReference>
<evidence type="ECO:0000256" key="13">
    <source>
        <dbReference type="ARBA" id="ARBA00022842"/>
    </source>
</evidence>
<reference evidence="17" key="1">
    <citation type="submission" date="2021-04" db="EMBL/GenBank/DDBJ databases">
        <title>Genome seq and assembly of Bacillus sp.</title>
        <authorList>
            <person name="Chhetri G."/>
        </authorList>
    </citation>
    <scope>NUCLEOTIDE SEQUENCE</scope>
    <source>
        <strain evidence="17">RG28</strain>
    </source>
</reference>
<dbReference type="NCBIfam" id="TIGR00716">
    <property type="entry name" value="rnhC"/>
    <property type="match status" value="1"/>
</dbReference>
<comment type="caution">
    <text evidence="17">The sequence shown here is derived from an EMBL/GenBank/DDBJ whole genome shotgun (WGS) entry which is preliminary data.</text>
</comment>
<evidence type="ECO:0000256" key="11">
    <source>
        <dbReference type="ARBA" id="ARBA00022759"/>
    </source>
</evidence>
<proteinExistence type="inferred from homology"/>
<keyword evidence="18" id="KW-1185">Reference proteome</keyword>
<dbReference type="InterPro" id="IPR004641">
    <property type="entry name" value="RNase_HIII"/>
</dbReference>
<sequence>MANTVISVANSVLNEMKNYYSASLQPKTPQGGVFLAKVNGCTVTAYKSGKVMFQGANGEVEAAKWVKSSNIPKQTPKGKQVHSSNKAPSSTISSLAVIGSDEVGTGDYFGPMTVVASFVEPSQFELLKELGVKDSKALNDDQICEIAKNILHVVPYSLLILHNEKYNEMQAKGYNLNKLKAVLHNKAIANLIQKLNGKHYDAILIDQFTPPSSYYGYLKGTKVVIREKVEFATKAEGLHLSVAVSSILARYAFLQQMDQLSEKAGMTLPKGAGAKVDQVAAKFMKTKGIETLKGFAKLHFANTDKAKNIAGI</sequence>
<feature type="binding site" evidence="14 15">
    <location>
        <position position="206"/>
    </location>
    <ligand>
        <name>a divalent metal cation</name>
        <dbReference type="ChEBI" id="CHEBI:60240"/>
    </ligand>
</feature>
<gene>
    <name evidence="14" type="primary">rnhC</name>
    <name evidence="17" type="ORF">J5Y03_02230</name>
</gene>
<dbReference type="GO" id="GO:0003723">
    <property type="term" value="F:RNA binding"/>
    <property type="evidence" value="ECO:0007669"/>
    <property type="project" value="UniProtKB-UniRule"/>
</dbReference>
<dbReference type="InterPro" id="IPR024567">
    <property type="entry name" value="RNase_HII/HIII_dom"/>
</dbReference>
<dbReference type="RefSeq" id="WP_209401991.1">
    <property type="nucleotide sequence ID" value="NZ_JAGIYQ010000001.1"/>
</dbReference>
<evidence type="ECO:0000313" key="17">
    <source>
        <dbReference type="EMBL" id="MBP0723999.1"/>
    </source>
</evidence>
<keyword evidence="13 14" id="KW-0460">Magnesium</keyword>
<dbReference type="FunFam" id="3.30.420.10:FF:000047">
    <property type="entry name" value="Ribonuclease HIII"/>
    <property type="match status" value="1"/>
</dbReference>
<comment type="cofactor">
    <cofactor evidence="14 15">
        <name>Mn(2+)</name>
        <dbReference type="ChEBI" id="CHEBI:29035"/>
    </cofactor>
    <cofactor evidence="14 15">
        <name>Mg(2+)</name>
        <dbReference type="ChEBI" id="CHEBI:18420"/>
    </cofactor>
    <text evidence="14 15">Manganese or magnesium. Binds 1 divalent metal ion per monomer in the absence of substrate. May bind a second metal ion after substrate binding.</text>
</comment>
<evidence type="ECO:0000259" key="16">
    <source>
        <dbReference type="PROSITE" id="PS51975"/>
    </source>
</evidence>
<dbReference type="InterPro" id="IPR024568">
    <property type="entry name" value="RNase_HIII_N"/>
</dbReference>